<dbReference type="EMBL" id="JARBHB010000013">
    <property type="protein sequence ID" value="KAJ8869996.1"/>
    <property type="molecule type" value="Genomic_DNA"/>
</dbReference>
<feature type="compositionally biased region" description="Basic and acidic residues" evidence="1">
    <location>
        <begin position="40"/>
        <end position="55"/>
    </location>
</feature>
<proteinExistence type="predicted"/>
<protein>
    <submittedName>
        <fullName evidence="2">Uncharacterized protein</fullName>
    </submittedName>
</protein>
<evidence type="ECO:0000256" key="1">
    <source>
        <dbReference type="SAM" id="MobiDB-lite"/>
    </source>
</evidence>
<gene>
    <name evidence="2" type="ORF">PR048_029007</name>
</gene>
<evidence type="ECO:0000313" key="3">
    <source>
        <dbReference type="Proteomes" id="UP001159363"/>
    </source>
</evidence>
<dbReference type="Proteomes" id="UP001159363">
    <property type="component" value="Chromosome 12"/>
</dbReference>
<evidence type="ECO:0000313" key="2">
    <source>
        <dbReference type="EMBL" id="KAJ8869996.1"/>
    </source>
</evidence>
<feature type="region of interest" description="Disordered" evidence="1">
    <location>
        <begin position="27"/>
        <end position="55"/>
    </location>
</feature>
<feature type="compositionally biased region" description="Polar residues" evidence="1">
    <location>
        <begin position="27"/>
        <end position="39"/>
    </location>
</feature>
<keyword evidence="3" id="KW-1185">Reference proteome</keyword>
<reference evidence="2 3" key="1">
    <citation type="submission" date="2023-02" db="EMBL/GenBank/DDBJ databases">
        <title>LHISI_Scaffold_Assembly.</title>
        <authorList>
            <person name="Stuart O.P."/>
            <person name="Cleave R."/>
            <person name="Magrath M.J.L."/>
            <person name="Mikheyev A.S."/>
        </authorList>
    </citation>
    <scope>NUCLEOTIDE SEQUENCE [LARGE SCALE GENOMIC DNA]</scope>
    <source>
        <strain evidence="2">Daus_M_001</strain>
        <tissue evidence="2">Leg muscle</tissue>
    </source>
</reference>
<sequence length="108" mass="12102">MILRNRRYLIKAPEGRTEEISDATNTVNRSGTFDTAGSSKQRETRTVAGNPEKDIHLAGERDASNLLNRLAPPTSSTTVVCFPHYCYILLSHWWQGAAQLALRVVYPE</sequence>
<name>A0ABQ9GEP5_9NEOP</name>
<accession>A0ABQ9GEP5</accession>
<comment type="caution">
    <text evidence="2">The sequence shown here is derived from an EMBL/GenBank/DDBJ whole genome shotgun (WGS) entry which is preliminary data.</text>
</comment>
<organism evidence="2 3">
    <name type="scientific">Dryococelus australis</name>
    <dbReference type="NCBI Taxonomy" id="614101"/>
    <lineage>
        <taxon>Eukaryota</taxon>
        <taxon>Metazoa</taxon>
        <taxon>Ecdysozoa</taxon>
        <taxon>Arthropoda</taxon>
        <taxon>Hexapoda</taxon>
        <taxon>Insecta</taxon>
        <taxon>Pterygota</taxon>
        <taxon>Neoptera</taxon>
        <taxon>Polyneoptera</taxon>
        <taxon>Phasmatodea</taxon>
        <taxon>Verophasmatodea</taxon>
        <taxon>Anareolatae</taxon>
        <taxon>Phasmatidae</taxon>
        <taxon>Eurycanthinae</taxon>
        <taxon>Dryococelus</taxon>
    </lineage>
</organism>